<keyword evidence="11 21" id="KW-0677">Repeat</keyword>
<keyword evidence="17" id="KW-0968">Cytoplasmic vesicle</keyword>
<dbReference type="SMART" id="SM01167">
    <property type="entry name" value="DUF1900"/>
    <property type="match status" value="2"/>
</dbReference>
<evidence type="ECO:0000256" key="14">
    <source>
        <dbReference type="ARBA" id="ARBA00023034"/>
    </source>
</evidence>
<feature type="repeat" description="WD" evidence="20">
    <location>
        <begin position="73"/>
        <end position="109"/>
    </location>
</feature>
<evidence type="ECO:0000256" key="11">
    <source>
        <dbReference type="ARBA" id="ARBA00022737"/>
    </source>
</evidence>
<dbReference type="FunFam" id="2.130.10.10:FF:000076">
    <property type="entry name" value="Coronin"/>
    <property type="match status" value="1"/>
</dbReference>
<dbReference type="InterPro" id="IPR015943">
    <property type="entry name" value="WD40/YVTN_repeat-like_dom_sf"/>
</dbReference>
<dbReference type="PRINTS" id="PR00320">
    <property type="entry name" value="GPROTEINBRPT"/>
</dbReference>
<evidence type="ECO:0000256" key="2">
    <source>
        <dbReference type="ARBA" id="ARBA00004514"/>
    </source>
</evidence>
<evidence type="ECO:0000256" key="17">
    <source>
        <dbReference type="ARBA" id="ARBA00023329"/>
    </source>
</evidence>
<dbReference type="InterPro" id="IPR001680">
    <property type="entry name" value="WD40_rpt"/>
</dbReference>
<evidence type="ECO:0000313" key="24">
    <source>
        <dbReference type="Proteomes" id="UP000234681"/>
    </source>
</evidence>
<dbReference type="InterPro" id="IPR020472">
    <property type="entry name" value="WD40_PAC1"/>
</dbReference>
<sequence length="830" mass="90740">MNRFKASKFRHMEARPSRREAWISDIRAGTTATCGNHIKSSCSLIAFNSDRPGVLGIISLEGHEENKRHVTYLGCHSDLVTDLDFSPFDDFLLASGSADRTIKLWRLSSTGEALPSVPGVVLGPEELPVDVLQFHPTADGVLVSTAGRTVKVWDVAKQQHLTELEAHKDLVQSAVWSRDGATVGTACKDKQLRIFDPRARAQASQSTQAHENNRDIRLAWTGIQEYLVSTGFNQMREREAKLWDTRVFSSALASITLDTSPGSLIPLLDPDSGLLVLAGKGENQLYCYEVTPQQPALSPVTQCILENALRGAALVPRQALAVMNCEVLQVLQLSDTAIIPISHRVPRKAVEFHEDLFPDTAGSVPASDAHTWWAGDNQQVQKVSLNPAHRPHPRFTSSLLPTLEPSPNMEQPAELPRADTELSLTGLTFHAIQSGAFTLQHQRYWYQPQSEVTSESTGHITNLKGLNLTTPGESDGFCANRLRVAVPLLSSGGQVAVLELQKPGRLPDTALPTLQNGAAVMDLVWDPFDPHRLAVAGEDARIRLWRVPPGGLKNVLTTPETVLTGHTEKIYSLRFHPLAADVLASSSYDLTIRIWDLQAGTEQLRLQGHQDQIFSLAWSPDGKQLATVCKDGRVRVYDPRSSPLPLQDGPGPEGGRGARIVWVCNGGCLLVSGFDSRSERQLQLYMADALAEGPSALLGLDVAPSTLLPSYDPDTGLVLLTGKGDTRVFLYEVIPEAPFFLECNSFTSPDPHKVMSPSPLNLLSPSWTARFPCPLVAMALSFCPRLSVTFRMWSLPDACGYARPPWSLLLSGCPGSEKNSSKMMCSQIQL</sequence>
<evidence type="ECO:0000256" key="8">
    <source>
        <dbReference type="ARBA" id="ARBA00022499"/>
    </source>
</evidence>
<evidence type="ECO:0000256" key="20">
    <source>
        <dbReference type="PROSITE-ProRule" id="PRU00221"/>
    </source>
</evidence>
<evidence type="ECO:0000256" key="16">
    <source>
        <dbReference type="ARBA" id="ARBA00023203"/>
    </source>
</evidence>
<dbReference type="GO" id="GO:0000139">
    <property type="term" value="C:Golgi membrane"/>
    <property type="evidence" value="ECO:0007669"/>
    <property type="project" value="UniProtKB-SubCell"/>
</dbReference>
<feature type="domain" description="DUF1899" evidence="22">
    <location>
        <begin position="449"/>
        <end position="504"/>
    </location>
</feature>
<dbReference type="PANTHER" id="PTHR10856">
    <property type="entry name" value="CORONIN"/>
    <property type="match status" value="1"/>
</dbReference>
<dbReference type="AlphaFoldDB" id="A6K4S0"/>
<dbReference type="EMBL" id="CH474017">
    <property type="protein sequence ID" value="EDL96292.1"/>
    <property type="molecule type" value="Genomic_DNA"/>
</dbReference>
<feature type="repeat" description="WD" evidence="20">
    <location>
        <begin position="563"/>
        <end position="605"/>
    </location>
</feature>
<dbReference type="GO" id="GO:0003779">
    <property type="term" value="F:actin binding"/>
    <property type="evidence" value="ECO:0007669"/>
    <property type="project" value="UniProtKB-KW"/>
</dbReference>
<dbReference type="Pfam" id="PF08953">
    <property type="entry name" value="DUF1899"/>
    <property type="match status" value="2"/>
</dbReference>
<name>A6K4S0_RAT</name>
<evidence type="ECO:0000256" key="12">
    <source>
        <dbReference type="ARBA" id="ARBA00022843"/>
    </source>
</evidence>
<dbReference type="SMART" id="SM00320">
    <property type="entry name" value="WD40"/>
    <property type="match status" value="6"/>
</dbReference>
<dbReference type="PROSITE" id="PS50294">
    <property type="entry name" value="WD_REPEATS_REGION"/>
    <property type="match status" value="3"/>
</dbReference>
<comment type="subcellular location">
    <subcellularLocation>
        <location evidence="2">Cytoplasm</location>
        <location evidence="2">Cytosol</location>
    </subcellularLocation>
    <subcellularLocation>
        <location evidence="3">Cytoplasmic vesicle</location>
    </subcellularLocation>
    <subcellularLocation>
        <location evidence="1">Golgi apparatus membrane</location>
    </subcellularLocation>
    <subcellularLocation>
        <location evidence="4">Golgi apparatus</location>
        <location evidence="4">trans-Golgi network</location>
    </subcellularLocation>
</comment>
<evidence type="ECO:0000256" key="19">
    <source>
        <dbReference type="ARBA" id="ARBA00064054"/>
    </source>
</evidence>
<evidence type="ECO:0000256" key="18">
    <source>
        <dbReference type="ARBA" id="ARBA00024838"/>
    </source>
</evidence>
<dbReference type="GO" id="GO:0007015">
    <property type="term" value="P:actin filament organization"/>
    <property type="evidence" value="ECO:0007669"/>
    <property type="project" value="UniProtKB-ARBA"/>
</dbReference>
<dbReference type="Proteomes" id="UP000234681">
    <property type="component" value="Chromosome 10"/>
</dbReference>
<evidence type="ECO:0000256" key="3">
    <source>
        <dbReference type="ARBA" id="ARBA00004541"/>
    </source>
</evidence>
<dbReference type="Gene3D" id="2.130.10.10">
    <property type="entry name" value="YVTN repeat-like/Quinoprotein amine dehydrogenase"/>
    <property type="match status" value="2"/>
</dbReference>
<keyword evidence="15" id="KW-0472">Membrane</keyword>
<keyword evidence="16" id="KW-0009">Actin-binding</keyword>
<keyword evidence="12" id="KW-0832">Ubl conjugation</keyword>
<evidence type="ECO:0000256" key="9">
    <source>
        <dbReference type="ARBA" id="ARBA00022553"/>
    </source>
</evidence>
<keyword evidence="6" id="KW-0813">Transport</keyword>
<evidence type="ECO:0000256" key="10">
    <source>
        <dbReference type="ARBA" id="ARBA00022574"/>
    </source>
</evidence>
<gene>
    <name evidence="23" type="ORF">rCG_49840</name>
</gene>
<dbReference type="SMART" id="SM01166">
    <property type="entry name" value="DUF1899"/>
    <property type="match status" value="2"/>
</dbReference>
<evidence type="ECO:0000313" key="23">
    <source>
        <dbReference type="EMBL" id="EDL96292.1"/>
    </source>
</evidence>
<dbReference type="InterPro" id="IPR015048">
    <property type="entry name" value="DUF1899"/>
</dbReference>
<dbReference type="GO" id="GO:0005829">
    <property type="term" value="C:cytosol"/>
    <property type="evidence" value="ECO:0007669"/>
    <property type="project" value="UniProtKB-SubCell"/>
</dbReference>
<accession>A6K4S0</accession>
<keyword evidence="8" id="KW-1017">Isopeptide bond</keyword>
<dbReference type="InterPro" id="IPR019775">
    <property type="entry name" value="WD40_repeat_CS"/>
</dbReference>
<comment type="subunit">
    <text evidence="19">Interacts with clathrin adapter AP1 complex. This interaction takes place at Golgi membranes and not AP1-positive endosomal membranes. Interacts (when ubiquitinated at Lys-469) with EPS15.</text>
</comment>
<comment type="similarity">
    <text evidence="5 21">Belongs to the WD repeat coronin family.</text>
</comment>
<evidence type="ECO:0000256" key="15">
    <source>
        <dbReference type="ARBA" id="ARBA00023136"/>
    </source>
</evidence>
<keyword evidence="10 20" id="KW-0853">WD repeat</keyword>
<keyword evidence="13" id="KW-0653">Protein transport</keyword>
<keyword evidence="9" id="KW-0597">Phosphoprotein</keyword>
<dbReference type="FunFam" id="2.130.10.10:FF:000310">
    <property type="entry name" value="Coronin"/>
    <property type="match status" value="1"/>
</dbReference>
<dbReference type="GO" id="GO:0015031">
    <property type="term" value="P:protein transport"/>
    <property type="evidence" value="ECO:0007669"/>
    <property type="project" value="UniProtKB-KW"/>
</dbReference>
<dbReference type="GO" id="GO:0031410">
    <property type="term" value="C:cytoplasmic vesicle"/>
    <property type="evidence" value="ECO:0007669"/>
    <property type="project" value="UniProtKB-SubCell"/>
</dbReference>
<reference evidence="23 24" key="1">
    <citation type="submission" date="2005-07" db="EMBL/GenBank/DDBJ databases">
        <authorList>
            <person name="Mural R.J."/>
            <person name="Li P.W."/>
            <person name="Adams M.D."/>
            <person name="Amanatides P.G."/>
            <person name="Baden-Tillson H."/>
            <person name="Barnstead M."/>
            <person name="Chin S.H."/>
            <person name="Dew I."/>
            <person name="Evans C.A."/>
            <person name="Ferriera S."/>
            <person name="Flanigan M."/>
            <person name="Fosler C."/>
            <person name="Glodek A."/>
            <person name="Gu Z."/>
            <person name="Holt R.A."/>
            <person name="Jennings D."/>
            <person name="Kraft C.L."/>
            <person name="Lu F."/>
            <person name="Nguyen T."/>
            <person name="Nusskern D.R."/>
            <person name="Pfannkoch C.M."/>
            <person name="Sitter C."/>
            <person name="Sutton G.G."/>
            <person name="Venter J.C."/>
            <person name="Wang Z."/>
            <person name="Woodage T."/>
            <person name="Zheng X.H."/>
            <person name="Zhong F."/>
        </authorList>
    </citation>
    <scope>NUCLEOTIDE SEQUENCE [LARGE SCALE GENOMIC DNA]</scope>
    <source>
        <strain>BN</strain>
        <strain evidence="24">Sprague-Dawley</strain>
    </source>
</reference>
<keyword evidence="7" id="KW-0963">Cytoplasm</keyword>
<organism evidence="23 24">
    <name type="scientific">Rattus norvegicus</name>
    <name type="common">Rat</name>
    <dbReference type="NCBI Taxonomy" id="10116"/>
    <lineage>
        <taxon>Eukaryota</taxon>
        <taxon>Metazoa</taxon>
        <taxon>Chordata</taxon>
        <taxon>Craniata</taxon>
        <taxon>Vertebrata</taxon>
        <taxon>Euteleostomi</taxon>
        <taxon>Mammalia</taxon>
        <taxon>Eutheria</taxon>
        <taxon>Euarchontoglires</taxon>
        <taxon>Glires</taxon>
        <taxon>Rodentia</taxon>
        <taxon>Myomorpha</taxon>
        <taxon>Muroidea</taxon>
        <taxon>Muridae</taxon>
        <taxon>Murinae</taxon>
        <taxon>Rattus</taxon>
    </lineage>
</organism>
<dbReference type="Pfam" id="PF00400">
    <property type="entry name" value="WD40"/>
    <property type="match status" value="4"/>
</dbReference>
<dbReference type="Pfam" id="PF16300">
    <property type="entry name" value="WD40_4"/>
    <property type="match status" value="1"/>
</dbReference>
<evidence type="ECO:0000256" key="4">
    <source>
        <dbReference type="ARBA" id="ARBA00004601"/>
    </source>
</evidence>
<dbReference type="PANTHER" id="PTHR10856:SF20">
    <property type="entry name" value="CORONIN-7"/>
    <property type="match status" value="1"/>
</dbReference>
<evidence type="ECO:0000256" key="21">
    <source>
        <dbReference type="RuleBase" id="RU280818"/>
    </source>
</evidence>
<protein>
    <recommendedName>
        <fullName evidence="21">Coronin</fullName>
    </recommendedName>
</protein>
<dbReference type="PROSITE" id="PS00678">
    <property type="entry name" value="WD_REPEATS_1"/>
    <property type="match status" value="1"/>
</dbReference>
<evidence type="ECO:0000256" key="5">
    <source>
        <dbReference type="ARBA" id="ARBA00009482"/>
    </source>
</evidence>
<feature type="repeat" description="WD" evidence="20">
    <location>
        <begin position="164"/>
        <end position="205"/>
    </location>
</feature>
<evidence type="ECO:0000256" key="13">
    <source>
        <dbReference type="ARBA" id="ARBA00022927"/>
    </source>
</evidence>
<dbReference type="PROSITE" id="PS50082">
    <property type="entry name" value="WD_REPEATS_2"/>
    <property type="match status" value="4"/>
</dbReference>
<evidence type="ECO:0000259" key="22">
    <source>
        <dbReference type="SMART" id="SM01166"/>
    </source>
</evidence>
<evidence type="ECO:0000256" key="1">
    <source>
        <dbReference type="ARBA" id="ARBA00004394"/>
    </source>
</evidence>
<evidence type="ECO:0000256" key="6">
    <source>
        <dbReference type="ARBA" id="ARBA00022448"/>
    </source>
</evidence>
<keyword evidence="14" id="KW-0333">Golgi apparatus</keyword>
<feature type="domain" description="DUF1899" evidence="22">
    <location>
        <begin position="3"/>
        <end position="64"/>
    </location>
</feature>
<evidence type="ECO:0000256" key="7">
    <source>
        <dbReference type="ARBA" id="ARBA00022490"/>
    </source>
</evidence>
<feature type="repeat" description="WD" evidence="20">
    <location>
        <begin position="606"/>
        <end position="638"/>
    </location>
</feature>
<dbReference type="InterPro" id="IPR015505">
    <property type="entry name" value="Coronin"/>
</dbReference>
<dbReference type="SUPFAM" id="SSF50998">
    <property type="entry name" value="Quinoprotein alcohol dehydrogenase-like"/>
    <property type="match status" value="1"/>
</dbReference>
<dbReference type="InterPro" id="IPR011047">
    <property type="entry name" value="Quinoprotein_ADH-like_sf"/>
</dbReference>
<comment type="function">
    <text evidence="18">F-actin regulator involved in anterograde Golgi to endosome transport: upon ubiquitination via 'Lys-33'-linked ubiquitin chains by the BCR(KLHL20) E3 ubiquitin ligase complex, interacts with EPS15 and localizes to the trans-Golgi network, where it promotes actin polymerization, thereby facilitating post-Golgi trafficking. May play a role in the maintenance of the Golgi apparatus morphology.</text>
</comment>
<proteinExistence type="inferred from homology"/>